<dbReference type="InterPro" id="IPR013597">
    <property type="entry name" value="Mat_intron_G2"/>
</dbReference>
<feature type="domain" description="Reverse transcriptase" evidence="2">
    <location>
        <begin position="1"/>
        <end position="126"/>
    </location>
</feature>
<dbReference type="Pfam" id="PF00078">
    <property type="entry name" value="RVT_1"/>
    <property type="match status" value="1"/>
</dbReference>
<dbReference type="InterPro" id="IPR051083">
    <property type="entry name" value="GrpII_Intron_Splice-Mob/Def"/>
</dbReference>
<dbReference type="InterPro" id="IPR002711">
    <property type="entry name" value="HNH"/>
</dbReference>
<accession>A0A0L0MBM5</accession>
<dbReference type="SUPFAM" id="SSF56672">
    <property type="entry name" value="DNA/RNA polymerases"/>
    <property type="match status" value="1"/>
</dbReference>
<evidence type="ECO:0000313" key="4">
    <source>
        <dbReference type="Proteomes" id="UP000036959"/>
    </source>
</evidence>
<keyword evidence="3" id="KW-0548">Nucleotidyltransferase</keyword>
<dbReference type="PATRIC" id="fig|242163.4.peg.624"/>
<reference evidence="4" key="1">
    <citation type="submission" date="2015-06" db="EMBL/GenBank/DDBJ databases">
        <title>Comparative genomics of Burkholderia leaf nodule symbionts.</title>
        <authorList>
            <person name="Carlier A."/>
            <person name="Eberl L."/>
            <person name="Pinto-Carbo M."/>
        </authorList>
    </citation>
    <scope>NUCLEOTIDE SEQUENCE [LARGE SCALE GENOMIC DNA]</scope>
    <source>
        <strain evidence="4">UZHbot4</strain>
    </source>
</reference>
<proteinExistence type="inferred from homology"/>
<dbReference type="CDD" id="cd00085">
    <property type="entry name" value="HNHc"/>
    <property type="match status" value="1"/>
</dbReference>
<dbReference type="EC" id="2.7.7.49" evidence="3"/>
<name>A0A0L0MBM5_9BURK</name>
<dbReference type="PANTHER" id="PTHR34047:SF8">
    <property type="entry name" value="PROTEIN YKFC"/>
    <property type="match status" value="1"/>
</dbReference>
<evidence type="ECO:0000259" key="2">
    <source>
        <dbReference type="PROSITE" id="PS50878"/>
    </source>
</evidence>
<dbReference type="AlphaFoldDB" id="A0A0L0MBM5"/>
<evidence type="ECO:0000256" key="1">
    <source>
        <dbReference type="ARBA" id="ARBA00034120"/>
    </source>
</evidence>
<dbReference type="GO" id="GO:0003676">
    <property type="term" value="F:nucleic acid binding"/>
    <property type="evidence" value="ECO:0007669"/>
    <property type="project" value="InterPro"/>
</dbReference>
<dbReference type="CDD" id="cd01651">
    <property type="entry name" value="RT_G2_intron"/>
    <property type="match status" value="1"/>
</dbReference>
<organism evidence="3 4">
    <name type="scientific">Candidatus Burkholderia verschuerenii</name>
    <dbReference type="NCBI Taxonomy" id="242163"/>
    <lineage>
        <taxon>Bacteria</taxon>
        <taxon>Pseudomonadati</taxon>
        <taxon>Pseudomonadota</taxon>
        <taxon>Betaproteobacteria</taxon>
        <taxon>Burkholderiales</taxon>
        <taxon>Burkholderiaceae</taxon>
        <taxon>Burkholderia</taxon>
    </lineage>
</organism>
<protein>
    <submittedName>
        <fullName evidence="3">Retron-type RNA-directed DNA polymerase</fullName>
        <ecNumber evidence="3">2.7.7.49</ecNumber>
    </submittedName>
</protein>
<dbReference type="Proteomes" id="UP000036959">
    <property type="component" value="Unassembled WGS sequence"/>
</dbReference>
<dbReference type="GO" id="GO:0008270">
    <property type="term" value="F:zinc ion binding"/>
    <property type="evidence" value="ECO:0007669"/>
    <property type="project" value="InterPro"/>
</dbReference>
<dbReference type="Pfam" id="PF01844">
    <property type="entry name" value="HNH"/>
    <property type="match status" value="1"/>
</dbReference>
<dbReference type="PROSITE" id="PS50878">
    <property type="entry name" value="RT_POL"/>
    <property type="match status" value="1"/>
</dbReference>
<gene>
    <name evidence="3" type="ORF">BVER_00494</name>
</gene>
<dbReference type="GO" id="GO:0003964">
    <property type="term" value="F:RNA-directed DNA polymerase activity"/>
    <property type="evidence" value="ECO:0007669"/>
    <property type="project" value="UniProtKB-KW"/>
</dbReference>
<dbReference type="SMART" id="SM00507">
    <property type="entry name" value="HNHc"/>
    <property type="match status" value="1"/>
</dbReference>
<sequence length="360" mass="41351">MDKGILQKWLKAGLVYEGQLQSTTAGTPQGGVISPTLANVTLNALERDLLAHLEERFGRTKTKKLKVNVVRYADDFVITGDSQETLGNVVRPWIEAFLAVRGLQLSEEKTRITHIDVGFDFLGWHFRKYSGKLLIKPSKKNAQAFYRKVAEAISNNKTVRQEELIDLLNPMLRGWAQYHSPVVAKQAYSRMEYLIFRRLWRWSKRRHPNKGVEWVRKKYFHALGSRNWVFAIPMPQSDGSMGLLDLYDLPGTEIRRHNKVKGAYNPFDPVWEQYGEELRQGRMAHSMRYRRQWATLYLSQGGLCAHCGCALTDETGWHDHHLVYRMLGGSDAFSNRVLLHPNCHQQVHAGNIAVTKPALQ</sequence>
<dbReference type="Pfam" id="PF08388">
    <property type="entry name" value="GIIM"/>
    <property type="match status" value="1"/>
</dbReference>
<comment type="caution">
    <text evidence="3">The sequence shown here is derived from an EMBL/GenBank/DDBJ whole genome shotgun (WGS) entry which is preliminary data.</text>
</comment>
<dbReference type="InterPro" id="IPR003615">
    <property type="entry name" value="HNH_nuc"/>
</dbReference>
<dbReference type="GO" id="GO:0004519">
    <property type="term" value="F:endonuclease activity"/>
    <property type="evidence" value="ECO:0007669"/>
    <property type="project" value="InterPro"/>
</dbReference>
<keyword evidence="3" id="KW-0808">Transferase</keyword>
<dbReference type="InterPro" id="IPR000477">
    <property type="entry name" value="RT_dom"/>
</dbReference>
<dbReference type="Gene3D" id="1.10.30.50">
    <property type="match status" value="1"/>
</dbReference>
<keyword evidence="3" id="KW-0695">RNA-directed DNA polymerase</keyword>
<dbReference type="InterPro" id="IPR043502">
    <property type="entry name" value="DNA/RNA_pol_sf"/>
</dbReference>
<comment type="similarity">
    <text evidence="1">Belongs to the bacterial reverse transcriptase family.</text>
</comment>
<evidence type="ECO:0000313" key="3">
    <source>
        <dbReference type="EMBL" id="KND59655.1"/>
    </source>
</evidence>
<dbReference type="PANTHER" id="PTHR34047">
    <property type="entry name" value="NUCLEAR INTRON MATURASE 1, MITOCHONDRIAL-RELATED"/>
    <property type="match status" value="1"/>
</dbReference>
<dbReference type="EMBL" id="LFJJ01000110">
    <property type="protein sequence ID" value="KND59655.1"/>
    <property type="molecule type" value="Genomic_DNA"/>
</dbReference>
<keyword evidence="4" id="KW-1185">Reference proteome</keyword>